<dbReference type="Proteomes" id="UP001438707">
    <property type="component" value="Unassembled WGS sequence"/>
</dbReference>
<gene>
    <name evidence="2" type="ORF">WJX74_004347</name>
</gene>
<feature type="compositionally biased region" description="Polar residues" evidence="1">
    <location>
        <begin position="1025"/>
        <end position="1036"/>
    </location>
</feature>
<feature type="compositionally biased region" description="Low complexity" evidence="1">
    <location>
        <begin position="681"/>
        <end position="693"/>
    </location>
</feature>
<evidence type="ECO:0000313" key="3">
    <source>
        <dbReference type="Proteomes" id="UP001438707"/>
    </source>
</evidence>
<organism evidence="2 3">
    <name type="scientific">Apatococcus lobatus</name>
    <dbReference type="NCBI Taxonomy" id="904363"/>
    <lineage>
        <taxon>Eukaryota</taxon>
        <taxon>Viridiplantae</taxon>
        <taxon>Chlorophyta</taxon>
        <taxon>core chlorophytes</taxon>
        <taxon>Trebouxiophyceae</taxon>
        <taxon>Chlorellales</taxon>
        <taxon>Chlorellaceae</taxon>
        <taxon>Apatococcus</taxon>
    </lineage>
</organism>
<feature type="compositionally biased region" description="Polar residues" evidence="1">
    <location>
        <begin position="698"/>
        <end position="728"/>
    </location>
</feature>
<evidence type="ECO:0000313" key="2">
    <source>
        <dbReference type="EMBL" id="KAK9825751.1"/>
    </source>
</evidence>
<comment type="caution">
    <text evidence="2">The sequence shown here is derived from an EMBL/GenBank/DDBJ whole genome shotgun (WGS) entry which is preliminary data.</text>
</comment>
<feature type="compositionally biased region" description="Polar residues" evidence="1">
    <location>
        <begin position="595"/>
        <end position="606"/>
    </location>
</feature>
<evidence type="ECO:0000256" key="1">
    <source>
        <dbReference type="SAM" id="MobiDB-lite"/>
    </source>
</evidence>
<feature type="compositionally biased region" description="Polar residues" evidence="1">
    <location>
        <begin position="1374"/>
        <end position="1387"/>
    </location>
</feature>
<feature type="region of interest" description="Disordered" evidence="1">
    <location>
        <begin position="1353"/>
        <end position="1433"/>
    </location>
</feature>
<feature type="region of interest" description="Disordered" evidence="1">
    <location>
        <begin position="636"/>
        <end position="814"/>
    </location>
</feature>
<sequence>MEVIGTAASVLAAAARPRFYRKRVQHKVVPSEAPGMVARGKEEPGRFEVVLLSSGGQAKLRNPCSASWQYTFFLEEGRPLGFLGEFIVSSYWEAGELLTESVIDQLNRWLVGGDSEELQCMGSALKQGILDWTRALPSLHQGSNLLLDKFEEMPWHAWTASATNDLLSQFSEPPPKLPPMIVTRMTQAAEQLGAHLPSMSGKILAPSRQPHETPQGLRSPPEDFERQGMLSGRVQGVRNDVIAGEGLQGQPNIAKPVGLPTEHLNAAHFAVNQPLSYGVSGVGYPTPTFPTPQKGNAHSAGLQDPLSAQPAAGWRHPAVHSTAHSTVSAASISILPSAANGYPPNPWSGPPLPHSVQQPVAQSFMSYPSTLQNPHMSGATAAGYPFALQHMPMPTGPPSSMQQMVEAANFASLANTKSCPQQPSQQQVQQQLLQGSGLLNAQPPQLNGWGAGSESLAQQLAQSACRTAAGGDAAFGGGVPPLHWKSHTGPFAGEQSIHQLVHAASAFAPWPAARAAAVAAAAPQPLVTPPAAISLPIQPFLELLKPGPASMGGCSQHGKDRHHTESSMWGASNVSGLYINPKPAKVGAAPRRVVSGQQHVPPQAQNGCAHPQSPPAGEWVGANHLANAPSWPELLQHSSKSTAADGSRPNDPPQQQQQPVQRQMHHAKNDLVQPTSPPPLGLQSLQQQAQPAGCEQALHSQQNSLSRPSSAQHDSQLTVSDRGQSVQTALGPRESLQQESHPTGGGKALAKQGSVQRKASLQHDSRPGGLGGTHSSQTSLARLQALQQVDQPSGPRPARSLQRPFEGSKLLQRKAPLAIERYALRPDQLMPLEQDSPPTAASAFRRVKAPPPAQSQVLQSNESPSPVGGPPQSPFAGLQPSQHRPRPPSSSKAALNGSEQNSLPGAGAMLHDSPLDAASTAAAKHGYPVGSPAIEPCRPSRLEQLASAGSAFGNQSGFRNGSQHPNRKPHQKKAKRSLGGCLELGALKSEPSLQEKKPSSPPDDRHLADSALQTPMCAGLGLPVSRSNEAQQSGDNQPGHCCVREVEPSSQQDGLMRLQLKRHHHDSRTRPDVFDCRPVAGETHPHSTPSPARPHQDGDDESGPHPIAPCSTPSPPQPQLRLQQPSRNRRDLPISPLESTFQTEVGSSVGGQSKPSRQSHATPAKLQLVSVGTQTDRRGYNTMSKAARKRMRDMSCIPLVSPGFKVTTKTKNEHAHQGPPCKLTSSQKPRSLRCTANHAGQELLRSASTLQCLAGSRHPPTPPDHRPSSATPAPSGSPLTPPHHHSSTLSPMHRPMTARKLETGGYACQQPPATSHHPLGRTNPHIAPTSALQLPAAASHPAAALGDTAMTARVGASSSPPHELKWGVRKRRNTGSGTNHNGSQTGQKAPERAGGGAPHTSPPLDPGCMTPEDGRGSTGDSEYSTIPRGPHDV</sequence>
<keyword evidence="3" id="KW-1185">Reference proteome</keyword>
<feature type="compositionally biased region" description="Polar residues" evidence="1">
    <location>
        <begin position="773"/>
        <end position="791"/>
    </location>
</feature>
<proteinExistence type="predicted"/>
<feature type="region of interest" description="Disordered" evidence="1">
    <location>
        <begin position="203"/>
        <end position="226"/>
    </location>
</feature>
<feature type="region of interest" description="Disordered" evidence="1">
    <location>
        <begin position="588"/>
        <end position="623"/>
    </location>
</feature>
<feature type="compositionally biased region" description="Basic residues" evidence="1">
    <location>
        <begin position="965"/>
        <end position="976"/>
    </location>
</feature>
<feature type="region of interest" description="Disordered" evidence="1">
    <location>
        <begin position="1306"/>
        <end position="1327"/>
    </location>
</feature>
<dbReference type="EMBL" id="JALJOS010000023">
    <property type="protein sequence ID" value="KAK9825751.1"/>
    <property type="molecule type" value="Genomic_DNA"/>
</dbReference>
<feature type="region of interest" description="Disordered" evidence="1">
    <location>
        <begin position="826"/>
        <end position="1187"/>
    </location>
</feature>
<feature type="compositionally biased region" description="Basic and acidic residues" evidence="1">
    <location>
        <begin position="993"/>
        <end position="1008"/>
    </location>
</feature>
<protein>
    <submittedName>
        <fullName evidence="2">Uncharacterized protein</fullName>
    </submittedName>
</protein>
<feature type="compositionally biased region" description="Low complexity" evidence="1">
    <location>
        <begin position="653"/>
        <end position="662"/>
    </location>
</feature>
<feature type="compositionally biased region" description="Polar residues" evidence="1">
    <location>
        <begin position="1137"/>
        <end position="1161"/>
    </location>
</feature>
<feature type="region of interest" description="Disordered" evidence="1">
    <location>
        <begin position="1208"/>
        <end position="1230"/>
    </location>
</feature>
<feature type="compositionally biased region" description="Polar residues" evidence="1">
    <location>
        <begin position="952"/>
        <end position="964"/>
    </location>
</feature>
<feature type="compositionally biased region" description="Low complexity" evidence="1">
    <location>
        <begin position="1268"/>
        <end position="1278"/>
    </location>
</feature>
<reference evidence="2 3" key="1">
    <citation type="journal article" date="2024" name="Nat. Commun.">
        <title>Phylogenomics reveals the evolutionary origins of lichenization in chlorophyte algae.</title>
        <authorList>
            <person name="Puginier C."/>
            <person name="Libourel C."/>
            <person name="Otte J."/>
            <person name="Skaloud P."/>
            <person name="Haon M."/>
            <person name="Grisel S."/>
            <person name="Petersen M."/>
            <person name="Berrin J.G."/>
            <person name="Delaux P.M."/>
            <person name="Dal Grande F."/>
            <person name="Keller J."/>
        </authorList>
    </citation>
    <scope>NUCLEOTIDE SEQUENCE [LARGE SCALE GENOMIC DNA]</scope>
    <source>
        <strain evidence="2 3">SAG 2145</strain>
    </source>
</reference>
<name>A0AAW1QWB9_9CHLO</name>
<feature type="region of interest" description="Disordered" evidence="1">
    <location>
        <begin position="1253"/>
        <end position="1291"/>
    </location>
</feature>
<accession>A0AAW1QWB9</accession>